<dbReference type="PROSITE" id="PS51318">
    <property type="entry name" value="TAT"/>
    <property type="match status" value="1"/>
</dbReference>
<feature type="compositionally biased region" description="Basic and acidic residues" evidence="1">
    <location>
        <begin position="19"/>
        <end position="29"/>
    </location>
</feature>
<accession>A0ABU3PWU9</accession>
<dbReference type="Pfam" id="PF01663">
    <property type="entry name" value="Phosphodiest"/>
    <property type="match status" value="1"/>
</dbReference>
<dbReference type="RefSeq" id="WP_315733165.1">
    <property type="nucleotide sequence ID" value="NZ_JAVYII010000004.1"/>
</dbReference>
<dbReference type="Gene3D" id="3.40.720.10">
    <property type="entry name" value="Alkaline Phosphatase, subunit A"/>
    <property type="match status" value="1"/>
</dbReference>
<dbReference type="EMBL" id="JAVYII010000004">
    <property type="protein sequence ID" value="MDT9593674.1"/>
    <property type="molecule type" value="Genomic_DNA"/>
</dbReference>
<dbReference type="PANTHER" id="PTHR10151:SF120">
    <property type="entry name" value="BIS(5'-ADENOSYL)-TRIPHOSPHATASE"/>
    <property type="match status" value="1"/>
</dbReference>
<dbReference type="Proteomes" id="UP001268542">
    <property type="component" value="Unassembled WGS sequence"/>
</dbReference>
<feature type="region of interest" description="Disordered" evidence="1">
    <location>
        <begin position="1"/>
        <end position="29"/>
    </location>
</feature>
<name>A0ABU3PWU9_9ACTN</name>
<dbReference type="InterPro" id="IPR017850">
    <property type="entry name" value="Alkaline_phosphatase_core_sf"/>
</dbReference>
<evidence type="ECO:0000313" key="3">
    <source>
        <dbReference type="Proteomes" id="UP001268542"/>
    </source>
</evidence>
<dbReference type="InterPro" id="IPR006311">
    <property type="entry name" value="TAT_signal"/>
</dbReference>
<protein>
    <submittedName>
        <fullName evidence="2">Alkaline phosphatase family protein</fullName>
    </submittedName>
</protein>
<gene>
    <name evidence="2" type="ORF">RDV89_11390</name>
</gene>
<sequence>MHECHQPRTDRPSPFLDGDPERERHRPAAERRTFLKVAGAAGAGLLLSAAPGAERAAAATTKRAYVVVIDGCRPDEIDSGLMPNVKALRDSGRNFARARSLPITETIPNHVMMMTGLRPDRTGVPANAVWDRTLGAERTLELPTDLKRETLLARGARQRLRTASVLSKDYLYGIFGRQATYRWEPSPILPVTGHAPDGFTMDATIEMIDQYDPHLTFVNLGDIDRAGHSDVTGGLGLQLARRLALLSTDRQVQRLVSHLQETRRWSTSLVLVLADHSMDWSLPHRVISLQPALNADPTLVGNFAISQNGGADLVYWIGSPARRAAGVRRILEIVRTQRGVLAAHDRAATPSLRLGPEAGDVVAYCQAGWRFSDPFVVNNPIPGNHGHPTTEPIPFFIAGGHPSVRRGTSSVLAHTVDVAPTVGEMLGVPADPNHPYDGRSLLRA</sequence>
<evidence type="ECO:0000256" key="1">
    <source>
        <dbReference type="SAM" id="MobiDB-lite"/>
    </source>
</evidence>
<dbReference type="SUPFAM" id="SSF53649">
    <property type="entry name" value="Alkaline phosphatase-like"/>
    <property type="match status" value="1"/>
</dbReference>
<dbReference type="InterPro" id="IPR002591">
    <property type="entry name" value="Phosphodiest/P_Trfase"/>
</dbReference>
<organism evidence="2 3">
    <name type="scientific">Nocardioides imazamoxiresistens</name>
    <dbReference type="NCBI Taxonomy" id="3231893"/>
    <lineage>
        <taxon>Bacteria</taxon>
        <taxon>Bacillati</taxon>
        <taxon>Actinomycetota</taxon>
        <taxon>Actinomycetes</taxon>
        <taxon>Propionibacteriales</taxon>
        <taxon>Nocardioidaceae</taxon>
        <taxon>Nocardioides</taxon>
    </lineage>
</organism>
<reference evidence="2 3" key="1">
    <citation type="submission" date="2023-08" db="EMBL/GenBank/DDBJ databases">
        <title>Nocardioides seae sp. nov., a bacterium isolated from a soil.</title>
        <authorList>
            <person name="Wang X."/>
        </authorList>
    </citation>
    <scope>NUCLEOTIDE SEQUENCE [LARGE SCALE GENOMIC DNA]</scope>
    <source>
        <strain evidence="2 3">YZH12</strain>
    </source>
</reference>
<evidence type="ECO:0000313" key="2">
    <source>
        <dbReference type="EMBL" id="MDT9593674.1"/>
    </source>
</evidence>
<keyword evidence="3" id="KW-1185">Reference proteome</keyword>
<proteinExistence type="predicted"/>
<comment type="caution">
    <text evidence="2">The sequence shown here is derived from an EMBL/GenBank/DDBJ whole genome shotgun (WGS) entry which is preliminary data.</text>
</comment>
<dbReference type="PANTHER" id="PTHR10151">
    <property type="entry name" value="ECTONUCLEOTIDE PYROPHOSPHATASE/PHOSPHODIESTERASE"/>
    <property type="match status" value="1"/>
</dbReference>
<feature type="compositionally biased region" description="Basic and acidic residues" evidence="1">
    <location>
        <begin position="1"/>
        <end position="11"/>
    </location>
</feature>